<dbReference type="EMBL" id="UZAH01027772">
    <property type="protein sequence ID" value="VDO94841.1"/>
    <property type="molecule type" value="Genomic_DNA"/>
</dbReference>
<dbReference type="WBParaSite" id="HPBE_0001308801-mRNA-1">
    <property type="protein sequence ID" value="HPBE_0001308801-mRNA-1"/>
    <property type="gene ID" value="HPBE_0001308801"/>
</dbReference>
<protein>
    <submittedName>
        <fullName evidence="3">DUF2958 domain-containing protein</fullName>
    </submittedName>
</protein>
<accession>A0A183FX52</accession>
<name>A0A183FX52_HELPZ</name>
<reference evidence="1 2" key="1">
    <citation type="submission" date="2018-11" db="EMBL/GenBank/DDBJ databases">
        <authorList>
            <consortium name="Pathogen Informatics"/>
        </authorList>
    </citation>
    <scope>NUCLEOTIDE SEQUENCE [LARGE SCALE GENOMIC DNA]</scope>
</reference>
<accession>A0A3P7Z3Y3</accession>
<evidence type="ECO:0000313" key="1">
    <source>
        <dbReference type="EMBL" id="VDO94841.1"/>
    </source>
</evidence>
<dbReference type="AlphaFoldDB" id="A0A183FX52"/>
<proteinExistence type="predicted"/>
<reference evidence="3" key="2">
    <citation type="submission" date="2019-09" db="UniProtKB">
        <authorList>
            <consortium name="WormBaseParasite"/>
        </authorList>
    </citation>
    <scope>IDENTIFICATION</scope>
</reference>
<keyword evidence="2" id="KW-1185">Reference proteome</keyword>
<dbReference type="Proteomes" id="UP000050761">
    <property type="component" value="Unassembled WGS sequence"/>
</dbReference>
<sequence length="132" mass="14734">MRRIVLDSRLQLCLGRTFAVLPETRAAGARLSRLSGADFVCEQFVCMGAHAPSLLFDLAPTDRAGDSHRTGHPVSCGGAAADRARRDARRWRCVVPGRLHFSAWTFHAQLFDPIREIRRRPELGSVILANLW</sequence>
<organism evidence="2 3">
    <name type="scientific">Heligmosomoides polygyrus</name>
    <name type="common">Parasitic roundworm</name>
    <dbReference type="NCBI Taxonomy" id="6339"/>
    <lineage>
        <taxon>Eukaryota</taxon>
        <taxon>Metazoa</taxon>
        <taxon>Ecdysozoa</taxon>
        <taxon>Nematoda</taxon>
        <taxon>Chromadorea</taxon>
        <taxon>Rhabditida</taxon>
        <taxon>Rhabditina</taxon>
        <taxon>Rhabditomorpha</taxon>
        <taxon>Strongyloidea</taxon>
        <taxon>Heligmosomidae</taxon>
        <taxon>Heligmosomoides</taxon>
    </lineage>
</organism>
<evidence type="ECO:0000313" key="2">
    <source>
        <dbReference type="Proteomes" id="UP000050761"/>
    </source>
</evidence>
<evidence type="ECO:0000313" key="3">
    <source>
        <dbReference type="WBParaSite" id="HPBE_0001308801-mRNA-1"/>
    </source>
</evidence>
<gene>
    <name evidence="1" type="ORF">HPBE_LOCUS13089</name>
</gene>